<feature type="region of interest" description="Disordered" evidence="1">
    <location>
        <begin position="281"/>
        <end position="395"/>
    </location>
</feature>
<accession>A0A284SD29</accession>
<dbReference type="OrthoDB" id="3033067at2759"/>
<feature type="compositionally biased region" description="Basic and acidic residues" evidence="1">
    <location>
        <begin position="357"/>
        <end position="381"/>
    </location>
</feature>
<feature type="compositionally biased region" description="Polar residues" evidence="1">
    <location>
        <begin position="343"/>
        <end position="354"/>
    </location>
</feature>
<gene>
    <name evidence="2" type="ORF">ARMOST_22495</name>
</gene>
<evidence type="ECO:0000313" key="2">
    <source>
        <dbReference type="EMBL" id="SJL18893.1"/>
    </source>
</evidence>
<organism evidence="2 3">
    <name type="scientific">Armillaria ostoyae</name>
    <name type="common">Armillaria root rot fungus</name>
    <dbReference type="NCBI Taxonomy" id="47428"/>
    <lineage>
        <taxon>Eukaryota</taxon>
        <taxon>Fungi</taxon>
        <taxon>Dikarya</taxon>
        <taxon>Basidiomycota</taxon>
        <taxon>Agaricomycotina</taxon>
        <taxon>Agaricomycetes</taxon>
        <taxon>Agaricomycetidae</taxon>
        <taxon>Agaricales</taxon>
        <taxon>Marasmiineae</taxon>
        <taxon>Physalacriaceae</taxon>
        <taxon>Armillaria</taxon>
    </lineage>
</organism>
<dbReference type="STRING" id="47428.A0A284SD29"/>
<dbReference type="EMBL" id="FUEG01000074">
    <property type="protein sequence ID" value="SJL18893.1"/>
    <property type="molecule type" value="Genomic_DNA"/>
</dbReference>
<keyword evidence="3" id="KW-1185">Reference proteome</keyword>
<protein>
    <submittedName>
        <fullName evidence="2">Uncharacterized protein</fullName>
    </submittedName>
</protein>
<evidence type="ECO:0000313" key="3">
    <source>
        <dbReference type="Proteomes" id="UP000219338"/>
    </source>
</evidence>
<evidence type="ECO:0000256" key="1">
    <source>
        <dbReference type="SAM" id="MobiDB-lite"/>
    </source>
</evidence>
<proteinExistence type="predicted"/>
<name>A0A284SD29_ARMOS</name>
<reference evidence="3" key="1">
    <citation type="journal article" date="2017" name="Nat. Ecol. Evol.">
        <title>Genome expansion and lineage-specific genetic innovations in the forest pathogenic fungi Armillaria.</title>
        <authorList>
            <person name="Sipos G."/>
            <person name="Prasanna A.N."/>
            <person name="Walter M.C."/>
            <person name="O'Connor E."/>
            <person name="Balint B."/>
            <person name="Krizsan K."/>
            <person name="Kiss B."/>
            <person name="Hess J."/>
            <person name="Varga T."/>
            <person name="Slot J."/>
            <person name="Riley R."/>
            <person name="Boka B."/>
            <person name="Rigling D."/>
            <person name="Barry K."/>
            <person name="Lee J."/>
            <person name="Mihaltcheva S."/>
            <person name="LaButti K."/>
            <person name="Lipzen A."/>
            <person name="Waldron R."/>
            <person name="Moloney N.M."/>
            <person name="Sperisen C."/>
            <person name="Kredics L."/>
            <person name="Vagvoelgyi C."/>
            <person name="Patrignani A."/>
            <person name="Fitzpatrick D."/>
            <person name="Nagy I."/>
            <person name="Doyle S."/>
            <person name="Anderson J.B."/>
            <person name="Grigoriev I.V."/>
            <person name="Gueldener U."/>
            <person name="Muensterkoetter M."/>
            <person name="Nagy L.G."/>
        </authorList>
    </citation>
    <scope>NUCLEOTIDE SEQUENCE [LARGE SCALE GENOMIC DNA]</scope>
    <source>
        <strain evidence="3">C18/9</strain>
    </source>
</reference>
<dbReference type="AlphaFoldDB" id="A0A284SD29"/>
<dbReference type="Proteomes" id="UP000219338">
    <property type="component" value="Unassembled WGS sequence"/>
</dbReference>
<sequence length="433" mass="46811">MNDLSTKESGKENPYTILLHHLTGLSVLKPRKAQAFSLWAKANSDKVLKAWDEQLKSKPVTPGERTAKLNTFKSKLFKKELMEVQMEWAATADEEHKEAMKEYNKKMDTPVSKEPEDMQRCQESLSSVVQPFIEMIGEVTGCVVTCIIGGPQPADGGHLHVSSYVNFFAYTLGTVKQNFVQAERVNYQKYLVPMFGNFLKRCFMIETCRAHALALDAVTLESIGFASEEQGIAHHVVEGYVYNEAGEHVEATAGSDESPMAAKASTSAVLLIPAPGRVSPSPLAAPLPPSKGPSKAPTVGPPAPALSSGEPTAPLPSHQGPPDTPSRAPSHALTPPMLPIPGPSSNAIEETASNAVRGEDPHKSDVGHSKRKAREGGESAHPKKQAKTKVNQPSMARPRINNMNKTMMTNIRVPAMELPKNASKWAVAAIATF</sequence>